<dbReference type="Pfam" id="PF05229">
    <property type="entry name" value="SCPU"/>
    <property type="match status" value="1"/>
</dbReference>
<dbReference type="RefSeq" id="WP_160611079.1">
    <property type="nucleotide sequence ID" value="NZ_WTZA01000001.1"/>
</dbReference>
<dbReference type="SMART" id="SM00972">
    <property type="entry name" value="SCPU"/>
    <property type="match status" value="1"/>
</dbReference>
<name>A0A6I4TD01_9SPHN</name>
<keyword evidence="1" id="KW-0732">Signal</keyword>
<keyword evidence="4" id="KW-1185">Reference proteome</keyword>
<comment type="caution">
    <text evidence="3">The sequence shown here is derived from an EMBL/GenBank/DDBJ whole genome shotgun (WGS) entry which is preliminary data.</text>
</comment>
<dbReference type="PANTHER" id="PTHR37089">
    <property type="entry name" value="PROTEIN U-RELATED"/>
    <property type="match status" value="1"/>
</dbReference>
<evidence type="ECO:0000313" key="3">
    <source>
        <dbReference type="EMBL" id="MXO75439.1"/>
    </source>
</evidence>
<proteinExistence type="predicted"/>
<feature type="domain" description="Spore coat protein U/FanG" evidence="2">
    <location>
        <begin position="24"/>
        <end position="155"/>
    </location>
</feature>
<dbReference type="InterPro" id="IPR007893">
    <property type="entry name" value="Spore_coat_U/FanG"/>
</dbReference>
<gene>
    <name evidence="3" type="ORF">GRI40_09455</name>
</gene>
<dbReference type="OrthoDB" id="7427886at2"/>
<dbReference type="EMBL" id="WTZA01000001">
    <property type="protein sequence ID" value="MXO75439.1"/>
    <property type="molecule type" value="Genomic_DNA"/>
</dbReference>
<dbReference type="Proteomes" id="UP000439522">
    <property type="component" value="Unassembled WGS sequence"/>
</dbReference>
<dbReference type="InterPro" id="IPR053167">
    <property type="entry name" value="Spore_coat_component"/>
</dbReference>
<feature type="signal peptide" evidence="1">
    <location>
        <begin position="1"/>
        <end position="21"/>
    </location>
</feature>
<evidence type="ECO:0000259" key="2">
    <source>
        <dbReference type="Pfam" id="PF05229"/>
    </source>
</evidence>
<protein>
    <submittedName>
        <fullName evidence="3">Fimbrial major subunit CsuA/B family protein</fullName>
    </submittedName>
</protein>
<accession>A0A6I4TD01</accession>
<evidence type="ECO:0000313" key="4">
    <source>
        <dbReference type="Proteomes" id="UP000439522"/>
    </source>
</evidence>
<dbReference type="AlphaFoldDB" id="A0A6I4TD01"/>
<reference evidence="3 4" key="1">
    <citation type="submission" date="2019-12" db="EMBL/GenBank/DDBJ databases">
        <title>Genomic-based taxomic classification of the family Erythrobacteraceae.</title>
        <authorList>
            <person name="Xu L."/>
        </authorList>
    </citation>
    <scope>NUCLEOTIDE SEQUENCE [LARGE SCALE GENOMIC DNA]</scope>
    <source>
        <strain evidence="3 4">100921-2</strain>
    </source>
</reference>
<sequence length="158" mass="15738">MRKIALGAAAVAALAASPAVAGTATGTVEVSLNVSAACSVTAEPLAFGTVSAFDSVVDASSPTTVKCTPSAAYTVNLDYGVNPVGTQRKLKSTTGTATVNYNLFSDSARTAPWGGTLSGVTGIGNGSDQPMTIFGQVPVQPAVAAGDYKDTVTVTVNY</sequence>
<evidence type="ECO:0000256" key="1">
    <source>
        <dbReference type="SAM" id="SignalP"/>
    </source>
</evidence>
<organism evidence="3 4">
    <name type="scientific">Tsuneonella aeria</name>
    <dbReference type="NCBI Taxonomy" id="1837929"/>
    <lineage>
        <taxon>Bacteria</taxon>
        <taxon>Pseudomonadati</taxon>
        <taxon>Pseudomonadota</taxon>
        <taxon>Alphaproteobacteria</taxon>
        <taxon>Sphingomonadales</taxon>
        <taxon>Erythrobacteraceae</taxon>
        <taxon>Tsuneonella</taxon>
    </lineage>
</organism>
<feature type="chain" id="PRO_5026155718" evidence="1">
    <location>
        <begin position="22"/>
        <end position="158"/>
    </location>
</feature>